<dbReference type="InterPro" id="IPR050315">
    <property type="entry name" value="FAD-oxidoreductase_2"/>
</dbReference>
<dbReference type="PANTHER" id="PTHR43400:SF10">
    <property type="entry name" value="3-OXOSTEROID 1-DEHYDROGENASE"/>
    <property type="match status" value="1"/>
</dbReference>
<evidence type="ECO:0000256" key="1">
    <source>
        <dbReference type="ARBA" id="ARBA00001974"/>
    </source>
</evidence>
<keyword evidence="2" id="KW-0285">Flavoprotein</keyword>
<dbReference type="Gene3D" id="3.50.50.60">
    <property type="entry name" value="FAD/NAD(P)-binding domain"/>
    <property type="match status" value="1"/>
</dbReference>
<dbReference type="EMBL" id="SPKJ01000001">
    <property type="protein sequence ID" value="MYZ46249.1"/>
    <property type="molecule type" value="Genomic_DNA"/>
</dbReference>
<reference evidence="6" key="1">
    <citation type="submission" date="2019-03" db="EMBL/GenBank/DDBJ databases">
        <title>Afifella sp. nov., isolated from activated sludge.</title>
        <authorList>
            <person name="Li Q."/>
            <person name="Liu Y."/>
        </authorList>
    </citation>
    <scope>NUCLEOTIDE SEQUENCE</scope>
    <source>
        <strain evidence="6">L72</strain>
    </source>
</reference>
<protein>
    <submittedName>
        <fullName evidence="6">FAD-binding protein</fullName>
    </submittedName>
</protein>
<keyword evidence="7" id="KW-1185">Reference proteome</keyword>
<comment type="caution">
    <text evidence="6">The sequence shown here is derived from an EMBL/GenBank/DDBJ whole genome shotgun (WGS) entry which is preliminary data.</text>
</comment>
<evidence type="ECO:0000256" key="2">
    <source>
        <dbReference type="ARBA" id="ARBA00022630"/>
    </source>
</evidence>
<dbReference type="AlphaFoldDB" id="A0A964WRT4"/>
<accession>A0A964WRT4</accession>
<dbReference type="PRINTS" id="PR00411">
    <property type="entry name" value="PNDRDTASEI"/>
</dbReference>
<evidence type="ECO:0000313" key="7">
    <source>
        <dbReference type="Proteomes" id="UP000773614"/>
    </source>
</evidence>
<dbReference type="InterPro" id="IPR027477">
    <property type="entry name" value="Succ_DH/fumarate_Rdtase_cat_sf"/>
</dbReference>
<comment type="cofactor">
    <cofactor evidence="1">
        <name>FAD</name>
        <dbReference type="ChEBI" id="CHEBI:57692"/>
    </cofactor>
</comment>
<dbReference type="Proteomes" id="UP000773614">
    <property type="component" value="Unassembled WGS sequence"/>
</dbReference>
<dbReference type="GO" id="GO:0016491">
    <property type="term" value="F:oxidoreductase activity"/>
    <property type="evidence" value="ECO:0007669"/>
    <property type="project" value="UniProtKB-KW"/>
</dbReference>
<dbReference type="PANTHER" id="PTHR43400">
    <property type="entry name" value="FUMARATE REDUCTASE"/>
    <property type="match status" value="1"/>
</dbReference>
<keyword evidence="3" id="KW-0274">FAD</keyword>
<feature type="domain" description="FAD-dependent oxidoreductase 2 FAD-binding" evidence="5">
    <location>
        <begin position="9"/>
        <end position="425"/>
    </location>
</feature>
<dbReference type="InterPro" id="IPR036188">
    <property type="entry name" value="FAD/NAD-bd_sf"/>
</dbReference>
<sequence length="459" mass="47120">MSTSDLDTDVLVVGAGGCGLAAAVAAHDAGAQVAVVEKRETPGGNTAISTGSIPGAGTRFQRAAGIEDSAELFHADLMALSGPHDAEALTRRLAECSAALVEWLADDLGVTLDIITDYKHVGHSVPRLHAPASRKGADLTRDLVAAVERRGIPLAVASPVTSLETDASGAVVGAVVDGGRSGSYRVSARKTVIAVNGFGNDRALVARYCPEIAGASYVGALGSEGEAIRWGEALGSRFGNMASYQGYASIIHPHGELLSWTTIEKGGIFVNARGERFGDEVIGYSGFAGPVNRQEGPVHAIFDQRIRDVAAREPWFREVLDYGGARRAATVEEMAAATGLPVDALAATIASYNRAAAGAERDPHGRKDFAMAPLEAPFWHTEVQAALLSTQGGLAIETDGRVLSRDGGPIRNLFAGGGAVAGIAGRQGGVGYASGSGLLHAIGLGRLAGLAAAGELATR</sequence>
<dbReference type="Pfam" id="PF00890">
    <property type="entry name" value="FAD_binding_2"/>
    <property type="match status" value="1"/>
</dbReference>
<dbReference type="RefSeq" id="WP_161138593.1">
    <property type="nucleotide sequence ID" value="NZ_SPKJ01000001.1"/>
</dbReference>
<gene>
    <name evidence="6" type="ORF">E4O86_00725</name>
</gene>
<dbReference type="SUPFAM" id="SSF56425">
    <property type="entry name" value="Succinate dehydrogenase/fumarate reductase flavoprotein, catalytic domain"/>
    <property type="match status" value="1"/>
</dbReference>
<organism evidence="6 7">
    <name type="scientific">Propylenella binzhouense</name>
    <dbReference type="NCBI Taxonomy" id="2555902"/>
    <lineage>
        <taxon>Bacteria</taxon>
        <taxon>Pseudomonadati</taxon>
        <taxon>Pseudomonadota</taxon>
        <taxon>Alphaproteobacteria</taxon>
        <taxon>Hyphomicrobiales</taxon>
        <taxon>Propylenellaceae</taxon>
        <taxon>Propylenella</taxon>
    </lineage>
</organism>
<dbReference type="OrthoDB" id="3178130at2"/>
<name>A0A964WRT4_9HYPH</name>
<dbReference type="GO" id="GO:0008202">
    <property type="term" value="P:steroid metabolic process"/>
    <property type="evidence" value="ECO:0007669"/>
    <property type="project" value="UniProtKB-ARBA"/>
</dbReference>
<proteinExistence type="predicted"/>
<evidence type="ECO:0000256" key="4">
    <source>
        <dbReference type="ARBA" id="ARBA00023002"/>
    </source>
</evidence>
<dbReference type="Gene3D" id="3.90.700.10">
    <property type="entry name" value="Succinate dehydrogenase/fumarate reductase flavoprotein, catalytic domain"/>
    <property type="match status" value="1"/>
</dbReference>
<keyword evidence="4" id="KW-0560">Oxidoreductase</keyword>
<evidence type="ECO:0000256" key="3">
    <source>
        <dbReference type="ARBA" id="ARBA00022827"/>
    </source>
</evidence>
<evidence type="ECO:0000313" key="6">
    <source>
        <dbReference type="EMBL" id="MYZ46249.1"/>
    </source>
</evidence>
<dbReference type="InterPro" id="IPR003953">
    <property type="entry name" value="FAD-dep_OxRdtase_2_FAD-bd"/>
</dbReference>
<evidence type="ECO:0000259" key="5">
    <source>
        <dbReference type="Pfam" id="PF00890"/>
    </source>
</evidence>
<dbReference type="SUPFAM" id="SSF51905">
    <property type="entry name" value="FAD/NAD(P)-binding domain"/>
    <property type="match status" value="1"/>
</dbReference>